<dbReference type="EMBL" id="EQ973898">
    <property type="protein sequence ID" value="EEF39676.1"/>
    <property type="molecule type" value="Genomic_DNA"/>
</dbReference>
<keyword evidence="2" id="KW-1185">Reference proteome</keyword>
<dbReference type="InParanoid" id="B9S9P5"/>
<gene>
    <name evidence="1" type="ORF">RCOM_0506930</name>
</gene>
<dbReference type="AlphaFoldDB" id="B9S9P5"/>
<protein>
    <submittedName>
        <fullName evidence="1">Uncharacterized protein</fullName>
    </submittedName>
</protein>
<proteinExistence type="predicted"/>
<evidence type="ECO:0000313" key="1">
    <source>
        <dbReference type="EMBL" id="EEF39676.1"/>
    </source>
</evidence>
<accession>B9S9P5</accession>
<organism evidence="1 2">
    <name type="scientific">Ricinus communis</name>
    <name type="common">Castor bean</name>
    <dbReference type="NCBI Taxonomy" id="3988"/>
    <lineage>
        <taxon>Eukaryota</taxon>
        <taxon>Viridiplantae</taxon>
        <taxon>Streptophyta</taxon>
        <taxon>Embryophyta</taxon>
        <taxon>Tracheophyta</taxon>
        <taxon>Spermatophyta</taxon>
        <taxon>Magnoliopsida</taxon>
        <taxon>eudicotyledons</taxon>
        <taxon>Gunneridae</taxon>
        <taxon>Pentapetalae</taxon>
        <taxon>rosids</taxon>
        <taxon>fabids</taxon>
        <taxon>Malpighiales</taxon>
        <taxon>Euphorbiaceae</taxon>
        <taxon>Acalyphoideae</taxon>
        <taxon>Acalypheae</taxon>
        <taxon>Ricinus</taxon>
    </lineage>
</organism>
<reference evidence="2" key="1">
    <citation type="journal article" date="2010" name="Nat. Biotechnol.">
        <title>Draft genome sequence of the oilseed species Ricinus communis.</title>
        <authorList>
            <person name="Chan A.P."/>
            <person name="Crabtree J."/>
            <person name="Zhao Q."/>
            <person name="Lorenzi H."/>
            <person name="Orvis J."/>
            <person name="Puiu D."/>
            <person name="Melake-Berhan A."/>
            <person name="Jones K.M."/>
            <person name="Redman J."/>
            <person name="Chen G."/>
            <person name="Cahoon E.B."/>
            <person name="Gedil M."/>
            <person name="Stanke M."/>
            <person name="Haas B.J."/>
            <person name="Wortman J.R."/>
            <person name="Fraser-Liggett C.M."/>
            <person name="Ravel J."/>
            <person name="Rabinowicz P.D."/>
        </authorList>
    </citation>
    <scope>NUCLEOTIDE SEQUENCE [LARGE SCALE GENOMIC DNA]</scope>
    <source>
        <strain evidence="2">cv. Hale</strain>
    </source>
</reference>
<dbReference type="Proteomes" id="UP000008311">
    <property type="component" value="Unassembled WGS sequence"/>
</dbReference>
<name>B9S9P5_RICCO</name>
<sequence>MEESYEFQPLSIMSHAIGELDMPLPLPIALPFMRRKLKYKREVAKIAPNISDILRPSNITPSTPSFARDKSKGKKPMVYTTRRFIRNNIIIFDHSLTQGESNYIHCMEYSISYITREDKEQLFHEMQDPTANTLYNLKLPYLSHKA</sequence>
<evidence type="ECO:0000313" key="2">
    <source>
        <dbReference type="Proteomes" id="UP000008311"/>
    </source>
</evidence>